<evidence type="ECO:0000256" key="5">
    <source>
        <dbReference type="ARBA" id="ARBA00022730"/>
    </source>
</evidence>
<dbReference type="InterPro" id="IPR022801">
    <property type="entry name" value="Ribosomal_uS4"/>
</dbReference>
<feature type="domain" description="Small ribosomal subunit protein uS4 N-terminal" evidence="14">
    <location>
        <begin position="3"/>
        <end position="91"/>
    </location>
</feature>
<keyword evidence="6 11" id="KW-0694">RNA-binding</keyword>
<dbReference type="HAMAP" id="MF_01306_B">
    <property type="entry name" value="Ribosomal_uS4_B"/>
    <property type="match status" value="1"/>
</dbReference>
<keyword evidence="15" id="KW-0150">Chloroplast</keyword>
<dbReference type="Gene3D" id="1.10.1050.10">
    <property type="entry name" value="Ribosomal Protein S4 Delta 41, Chain A, domain 1"/>
    <property type="match status" value="1"/>
</dbReference>
<evidence type="ECO:0000256" key="3">
    <source>
        <dbReference type="ARBA" id="ARBA00007465"/>
    </source>
</evidence>
<comment type="similarity">
    <text evidence="3 11 12">Belongs to the universal ribosomal protein uS4 family.</text>
</comment>
<dbReference type="SMART" id="SM00363">
    <property type="entry name" value="S4"/>
    <property type="match status" value="1"/>
</dbReference>
<dbReference type="PANTHER" id="PTHR11831">
    <property type="entry name" value="30S 40S RIBOSOMAL PROTEIN"/>
    <property type="match status" value="1"/>
</dbReference>
<dbReference type="CDD" id="cd00165">
    <property type="entry name" value="S4"/>
    <property type="match status" value="1"/>
</dbReference>
<evidence type="ECO:0000256" key="6">
    <source>
        <dbReference type="ARBA" id="ARBA00022884"/>
    </source>
</evidence>
<organism evidence="15">
    <name type="scientific">Megaloselaginella exaltata</name>
    <dbReference type="NCBI Taxonomy" id="3140882"/>
    <lineage>
        <taxon>Eukaryota</taxon>
        <taxon>Viridiplantae</taxon>
        <taxon>Streptophyta</taxon>
        <taxon>Embryophyta</taxon>
        <taxon>Tracheophyta</taxon>
        <taxon>Lycopodiopsida</taxon>
        <taxon>Selaginellales</taxon>
        <taxon>Selaginellaceae</taxon>
        <taxon>Gymnogynoideae</taxon>
        <taxon>Megaloselaginella</taxon>
    </lineage>
</organism>
<dbReference type="SUPFAM" id="SSF55174">
    <property type="entry name" value="Alpha-L RNA-binding motif"/>
    <property type="match status" value="1"/>
</dbReference>
<evidence type="ECO:0000256" key="4">
    <source>
        <dbReference type="ARBA" id="ARBA00022640"/>
    </source>
</evidence>
<evidence type="ECO:0000256" key="10">
    <source>
        <dbReference type="ARBA" id="ARBA00035158"/>
    </source>
</evidence>
<dbReference type="Gene3D" id="3.10.290.10">
    <property type="entry name" value="RNA-binding S4 domain"/>
    <property type="match status" value="1"/>
</dbReference>
<dbReference type="FunFam" id="3.10.290.10:FF:000001">
    <property type="entry name" value="30S ribosomal protein S4"/>
    <property type="match status" value="1"/>
</dbReference>
<protein>
    <recommendedName>
        <fullName evidence="10 11">Small ribosomal subunit protein uS4c</fullName>
    </recommendedName>
</protein>
<feature type="domain" description="RNA-binding S4" evidence="13">
    <location>
        <begin position="92"/>
        <end position="153"/>
    </location>
</feature>
<comment type="function">
    <text evidence="1 11">With S5 and S12 plays an important role in translational accuracy.</text>
</comment>
<dbReference type="GO" id="GO:0042274">
    <property type="term" value="P:ribosomal small subunit biogenesis"/>
    <property type="evidence" value="ECO:0007669"/>
    <property type="project" value="TreeGrafter"/>
</dbReference>
<keyword evidence="4 15" id="KW-0934">Plastid</keyword>
<geneLocation type="chloroplast" evidence="15"/>
<dbReference type="EMBL" id="MN427927">
    <property type="protein sequence ID" value="QQP17285.1"/>
    <property type="molecule type" value="Genomic_DNA"/>
</dbReference>
<comment type="function">
    <text evidence="2 11">One of the primary rRNA binding proteins, it binds directly to 16S rRNA where it nucleates assembly of the body of the 30S subunit.</text>
</comment>
<evidence type="ECO:0000256" key="9">
    <source>
        <dbReference type="ARBA" id="ARBA00025813"/>
    </source>
</evidence>
<evidence type="ECO:0000256" key="8">
    <source>
        <dbReference type="ARBA" id="ARBA00023274"/>
    </source>
</evidence>
<dbReference type="SMART" id="SM01390">
    <property type="entry name" value="Ribosomal_S4"/>
    <property type="match status" value="1"/>
</dbReference>
<accession>A0A7U3W300</accession>
<dbReference type="AlphaFoldDB" id="A0A7U3W300"/>
<dbReference type="NCBIfam" id="NF003717">
    <property type="entry name" value="PRK05327.1"/>
    <property type="match status" value="1"/>
</dbReference>
<sequence length="202" mass="22718">MSRYRGPRFKIVRRLGRLPGLTHRRRGRIKPAVYTPRNTPARKASQYRLRSEEKQKLRLYYGLTEQQILRYVRTARRAKGSTGQVLSKLLESRLDNIVFRSGMAPTIPGARQLVTHKHILVNGGVISIPSYRCEPGDAITAGPGRTFIKGNDHLPPGNLTSGPQSTVYAAPRVKSAGGQSERKWVDPDVNELLVVEYYSRQA</sequence>
<dbReference type="InterPro" id="IPR005709">
    <property type="entry name" value="Ribosomal_uS4_bac-type"/>
</dbReference>
<dbReference type="FunFam" id="1.10.1050.10:FF:000002">
    <property type="entry name" value="30S ribosomal protein S4, chloroplastic"/>
    <property type="match status" value="1"/>
</dbReference>
<keyword evidence="8 11" id="KW-0687">Ribonucleoprotein</keyword>
<evidence type="ECO:0000259" key="13">
    <source>
        <dbReference type="SMART" id="SM00363"/>
    </source>
</evidence>
<dbReference type="InterPro" id="IPR036986">
    <property type="entry name" value="S4_RNA-bd_sf"/>
</dbReference>
<keyword evidence="5 11" id="KW-0699">rRNA-binding</keyword>
<evidence type="ECO:0000256" key="1">
    <source>
        <dbReference type="ARBA" id="ARBA00003004"/>
    </source>
</evidence>
<evidence type="ECO:0000256" key="11">
    <source>
        <dbReference type="HAMAP-Rule" id="MF_01306"/>
    </source>
</evidence>
<dbReference type="GO" id="GO:0009507">
    <property type="term" value="C:chloroplast"/>
    <property type="evidence" value="ECO:0007669"/>
    <property type="project" value="UniProtKB-SubCell"/>
</dbReference>
<dbReference type="InterPro" id="IPR002942">
    <property type="entry name" value="S4_RNA-bd"/>
</dbReference>
<dbReference type="PROSITE" id="PS50889">
    <property type="entry name" value="S4"/>
    <property type="match status" value="1"/>
</dbReference>
<evidence type="ECO:0000256" key="7">
    <source>
        <dbReference type="ARBA" id="ARBA00022980"/>
    </source>
</evidence>
<dbReference type="GO" id="GO:0015935">
    <property type="term" value="C:small ribosomal subunit"/>
    <property type="evidence" value="ECO:0007669"/>
    <property type="project" value="InterPro"/>
</dbReference>
<dbReference type="GO" id="GO:0006412">
    <property type="term" value="P:translation"/>
    <property type="evidence" value="ECO:0007669"/>
    <property type="project" value="UniProtKB-UniRule"/>
</dbReference>
<comment type="subunit">
    <text evidence="9 11">Part of the 30S ribosomal subunit. Contacts protein S5. The interaction surface between S4 and S5 is involved in control of translational fidelity.</text>
</comment>
<dbReference type="PANTHER" id="PTHR11831:SF4">
    <property type="entry name" value="SMALL RIBOSOMAL SUBUNIT PROTEIN US4M"/>
    <property type="match status" value="1"/>
</dbReference>
<dbReference type="GO" id="GO:0019843">
    <property type="term" value="F:rRNA binding"/>
    <property type="evidence" value="ECO:0007669"/>
    <property type="project" value="UniProtKB-UniRule"/>
</dbReference>
<keyword evidence="7 11" id="KW-0689">Ribosomal protein</keyword>
<name>A0A7U3W300_9TRAC</name>
<dbReference type="Pfam" id="PF00163">
    <property type="entry name" value="Ribosomal_S4"/>
    <property type="match status" value="1"/>
</dbReference>
<dbReference type="InterPro" id="IPR018079">
    <property type="entry name" value="Ribosomal_uS4_CS"/>
</dbReference>
<gene>
    <name evidence="11 15" type="primary">rps4</name>
</gene>
<dbReference type="Pfam" id="PF01479">
    <property type="entry name" value="S4"/>
    <property type="match status" value="1"/>
</dbReference>
<reference evidence="15" key="1">
    <citation type="journal article" date="2020" name="Mol. Phylogenet. Evol.">
        <title>Plastome-based phylogenomics resolves the placement of the sanguinolenta group in the spikemoss of lycophyte (Selaginellaceae).</title>
        <authorList>
            <person name="Zhang H.-R."/>
            <person name="Wei R."/>
            <person name="Xiang Q.-P."/>
            <person name="Zhang X.-C."/>
        </authorList>
    </citation>
    <scope>NUCLEOTIDE SEQUENCE</scope>
</reference>
<dbReference type="PROSITE" id="PS00632">
    <property type="entry name" value="RIBOSOMAL_S4"/>
    <property type="match status" value="1"/>
</dbReference>
<evidence type="ECO:0000313" key="15">
    <source>
        <dbReference type="EMBL" id="QQP17285.1"/>
    </source>
</evidence>
<dbReference type="GO" id="GO:0003735">
    <property type="term" value="F:structural constituent of ribosome"/>
    <property type="evidence" value="ECO:0007669"/>
    <property type="project" value="InterPro"/>
</dbReference>
<evidence type="ECO:0000256" key="2">
    <source>
        <dbReference type="ARBA" id="ARBA00003866"/>
    </source>
</evidence>
<dbReference type="InterPro" id="IPR001912">
    <property type="entry name" value="Ribosomal_uS4_N"/>
</dbReference>
<evidence type="ECO:0000259" key="14">
    <source>
        <dbReference type="SMART" id="SM01390"/>
    </source>
</evidence>
<proteinExistence type="inferred from homology"/>
<evidence type="ECO:0000256" key="12">
    <source>
        <dbReference type="RuleBase" id="RU003699"/>
    </source>
</evidence>
<comment type="subcellular location">
    <subcellularLocation>
        <location evidence="11">Plastid</location>
        <location evidence="11">Chloroplast</location>
    </subcellularLocation>
</comment>